<comment type="catalytic activity">
    <reaction evidence="10 11">
        <text>L-histidinol phosphate + 2-oxoglutarate = 3-(imidazol-4-yl)-2-oxopropyl phosphate + L-glutamate</text>
        <dbReference type="Rhea" id="RHEA:23744"/>
        <dbReference type="ChEBI" id="CHEBI:16810"/>
        <dbReference type="ChEBI" id="CHEBI:29985"/>
        <dbReference type="ChEBI" id="CHEBI:57766"/>
        <dbReference type="ChEBI" id="CHEBI:57980"/>
        <dbReference type="EC" id="2.6.1.9"/>
    </reaction>
</comment>
<sequence>MKQSVAAWVRPEILAIGAYHVADATGYIKLDAMENPYRLPDSLAAELGRRLAEVAINRYPDPSGAGLKDELKRAFGIPDSAAVLLGNGSDEIITLISQAVARPGASVVAPEPSFVMYRMNALFSGLDYVGVPLKADFSLDLPAMLAAIAEHRPAVVYLAYPNNPTGNRFARSDVEAILDAAPGLVVIDEAYQAFADDSFMSLAGSVDKLLVMRTLSKLGLAGIRLGYAAGSAAWIAELDKLRPPYNVNVLTLAAARFALEQRAVFDGQAETLRSERAKLADALAGFAGVTVFPSEANFVTARVPDAPALFDALKQRKILIKTLHGSHPLLAHCLRFTVGTPDENSAVLAVLNDYFGL</sequence>
<evidence type="ECO:0000256" key="11">
    <source>
        <dbReference type="HAMAP-Rule" id="MF_01023"/>
    </source>
</evidence>
<dbReference type="Proteomes" id="UP001168540">
    <property type="component" value="Unassembled WGS sequence"/>
</dbReference>
<evidence type="ECO:0000256" key="2">
    <source>
        <dbReference type="ARBA" id="ARBA00005011"/>
    </source>
</evidence>
<dbReference type="EMBL" id="JAUEDK010000009">
    <property type="protein sequence ID" value="MDN0074663.1"/>
    <property type="molecule type" value="Genomic_DNA"/>
</dbReference>
<keyword evidence="14" id="KW-1185">Reference proteome</keyword>
<evidence type="ECO:0000313" key="13">
    <source>
        <dbReference type="EMBL" id="MDN0074663.1"/>
    </source>
</evidence>
<dbReference type="GO" id="GO:0004400">
    <property type="term" value="F:histidinol-phosphate transaminase activity"/>
    <property type="evidence" value="ECO:0007669"/>
    <property type="project" value="UniProtKB-EC"/>
</dbReference>
<evidence type="ECO:0000259" key="12">
    <source>
        <dbReference type="Pfam" id="PF00155"/>
    </source>
</evidence>
<dbReference type="InterPro" id="IPR015421">
    <property type="entry name" value="PyrdxlP-dep_Trfase_major"/>
</dbReference>
<feature type="domain" description="Aminotransferase class I/classII large" evidence="12">
    <location>
        <begin position="27"/>
        <end position="348"/>
    </location>
</feature>
<keyword evidence="9 11" id="KW-0368">Histidine biosynthesis</keyword>
<comment type="similarity">
    <text evidence="3 11">Belongs to the class-II pyridoxal-phosphate-dependent aminotransferase family. Histidinol-phosphate aminotransferase subfamily.</text>
</comment>
<dbReference type="EC" id="2.6.1.9" evidence="11"/>
<keyword evidence="8 11" id="KW-0663">Pyridoxal phosphate</keyword>
<accession>A0ABT7XLT4</accession>
<evidence type="ECO:0000256" key="5">
    <source>
        <dbReference type="ARBA" id="ARBA00022576"/>
    </source>
</evidence>
<dbReference type="CDD" id="cd00609">
    <property type="entry name" value="AAT_like"/>
    <property type="match status" value="1"/>
</dbReference>
<name>A0ABT7XLT4_9NEIS</name>
<dbReference type="InterPro" id="IPR005861">
    <property type="entry name" value="HisP_aminotrans"/>
</dbReference>
<dbReference type="HAMAP" id="MF_01023">
    <property type="entry name" value="HisC_aminotrans_2"/>
    <property type="match status" value="1"/>
</dbReference>
<comment type="cofactor">
    <cofactor evidence="1 11">
        <name>pyridoxal 5'-phosphate</name>
        <dbReference type="ChEBI" id="CHEBI:597326"/>
    </cofactor>
</comment>
<evidence type="ECO:0000313" key="14">
    <source>
        <dbReference type="Proteomes" id="UP001168540"/>
    </source>
</evidence>
<evidence type="ECO:0000256" key="8">
    <source>
        <dbReference type="ARBA" id="ARBA00022898"/>
    </source>
</evidence>
<proteinExistence type="inferred from homology"/>
<keyword evidence="5 11" id="KW-0032">Aminotransferase</keyword>
<dbReference type="Gene3D" id="3.40.640.10">
    <property type="entry name" value="Type I PLP-dependent aspartate aminotransferase-like (Major domain)"/>
    <property type="match status" value="1"/>
</dbReference>
<organism evidence="13 14">
    <name type="scientific">Crenobacter oryzisoli</name>
    <dbReference type="NCBI Taxonomy" id="3056844"/>
    <lineage>
        <taxon>Bacteria</taxon>
        <taxon>Pseudomonadati</taxon>
        <taxon>Pseudomonadota</taxon>
        <taxon>Betaproteobacteria</taxon>
        <taxon>Neisseriales</taxon>
        <taxon>Neisseriaceae</taxon>
        <taxon>Crenobacter</taxon>
    </lineage>
</organism>
<protein>
    <recommendedName>
        <fullName evidence="11">Histidinol-phosphate aminotransferase</fullName>
        <ecNumber evidence="11">2.6.1.9</ecNumber>
    </recommendedName>
    <alternativeName>
        <fullName evidence="11">Imidazole acetol-phosphate transaminase</fullName>
    </alternativeName>
</protein>
<comment type="caution">
    <text evidence="13">The sequence shown here is derived from an EMBL/GenBank/DDBJ whole genome shotgun (WGS) entry which is preliminary data.</text>
</comment>
<evidence type="ECO:0000256" key="10">
    <source>
        <dbReference type="ARBA" id="ARBA00047481"/>
    </source>
</evidence>
<dbReference type="PANTHER" id="PTHR42885">
    <property type="entry name" value="HISTIDINOL-PHOSPHATE AMINOTRANSFERASE-RELATED"/>
    <property type="match status" value="1"/>
</dbReference>
<evidence type="ECO:0000256" key="6">
    <source>
        <dbReference type="ARBA" id="ARBA00022605"/>
    </source>
</evidence>
<evidence type="ECO:0000256" key="4">
    <source>
        <dbReference type="ARBA" id="ARBA00011738"/>
    </source>
</evidence>
<gene>
    <name evidence="11 13" type="primary">hisC</name>
    <name evidence="13" type="ORF">QU481_07125</name>
</gene>
<dbReference type="RefSeq" id="WP_289829238.1">
    <property type="nucleotide sequence ID" value="NZ_JAUEDK010000009.1"/>
</dbReference>
<evidence type="ECO:0000256" key="3">
    <source>
        <dbReference type="ARBA" id="ARBA00007970"/>
    </source>
</evidence>
<keyword evidence="6 11" id="KW-0028">Amino-acid biosynthesis</keyword>
<dbReference type="InterPro" id="IPR015422">
    <property type="entry name" value="PyrdxlP-dep_Trfase_small"/>
</dbReference>
<reference evidence="13" key="1">
    <citation type="submission" date="2023-06" db="EMBL/GenBank/DDBJ databases">
        <authorList>
            <person name="Zhang S."/>
        </authorList>
    </citation>
    <scope>NUCLEOTIDE SEQUENCE</scope>
    <source>
        <strain evidence="13">SG2303</strain>
    </source>
</reference>
<dbReference type="Gene3D" id="3.90.1150.10">
    <property type="entry name" value="Aspartate Aminotransferase, domain 1"/>
    <property type="match status" value="1"/>
</dbReference>
<comment type="subunit">
    <text evidence="4 11">Homodimer.</text>
</comment>
<evidence type="ECO:0000256" key="9">
    <source>
        <dbReference type="ARBA" id="ARBA00023102"/>
    </source>
</evidence>
<keyword evidence="7 11" id="KW-0808">Transferase</keyword>
<evidence type="ECO:0000256" key="7">
    <source>
        <dbReference type="ARBA" id="ARBA00022679"/>
    </source>
</evidence>
<comment type="pathway">
    <text evidence="2 11">Amino-acid biosynthesis; L-histidine biosynthesis; L-histidine from 5-phospho-alpha-D-ribose 1-diphosphate: step 7/9.</text>
</comment>
<feature type="modified residue" description="N6-(pyridoxal phosphate)lysine" evidence="11">
    <location>
        <position position="217"/>
    </location>
</feature>
<evidence type="ECO:0000256" key="1">
    <source>
        <dbReference type="ARBA" id="ARBA00001933"/>
    </source>
</evidence>
<dbReference type="SUPFAM" id="SSF53383">
    <property type="entry name" value="PLP-dependent transferases"/>
    <property type="match status" value="1"/>
</dbReference>
<dbReference type="PANTHER" id="PTHR42885:SF2">
    <property type="entry name" value="HISTIDINOL-PHOSPHATE AMINOTRANSFERASE"/>
    <property type="match status" value="1"/>
</dbReference>
<dbReference type="Pfam" id="PF00155">
    <property type="entry name" value="Aminotran_1_2"/>
    <property type="match status" value="1"/>
</dbReference>
<dbReference type="InterPro" id="IPR015424">
    <property type="entry name" value="PyrdxlP-dep_Trfase"/>
</dbReference>
<dbReference type="InterPro" id="IPR004839">
    <property type="entry name" value="Aminotransferase_I/II_large"/>
</dbReference>
<dbReference type="NCBIfam" id="TIGR01141">
    <property type="entry name" value="hisC"/>
    <property type="match status" value="1"/>
</dbReference>